<keyword evidence="6" id="KW-1133">Transmembrane helix</keyword>
<dbReference type="GO" id="GO:0006508">
    <property type="term" value="P:proteolysis"/>
    <property type="evidence" value="ECO:0007669"/>
    <property type="project" value="InterPro"/>
</dbReference>
<feature type="compositionally biased region" description="Basic and acidic residues" evidence="5">
    <location>
        <begin position="182"/>
        <end position="196"/>
    </location>
</feature>
<evidence type="ECO:0000256" key="6">
    <source>
        <dbReference type="SAM" id="Phobius"/>
    </source>
</evidence>
<dbReference type="OrthoDB" id="5951731at2759"/>
<evidence type="ECO:0000256" key="2">
    <source>
        <dbReference type="ARBA" id="ARBA00056552"/>
    </source>
</evidence>
<gene>
    <name evidence="10" type="ORF">Egran_04072</name>
</gene>
<protein>
    <recommendedName>
        <fullName evidence="3">Disintegrin and metalloproteinase domain-containing protein B</fullName>
    </recommendedName>
</protein>
<comment type="function">
    <text evidence="2">Probable zinc protease.</text>
</comment>
<sequence length="778" mass="83924">MWCFQSWVSLLVIAVFQIPQINASSKAPDPIYYVSNLENPLISTPSHRVHHLSHFDVTFSLHEGKQRLKLTLEPNHDILADDAHIQYLDAQGNIKHSEPINRADHRVFKGSAWVEESPQVWTRVGWARIYVMRDGPRPLFEGAFSVMHDEHHIQLRSSYKQTRRTSDIDVADRGDDYMVVHRDSDRIPPDRSELKRSSGPSSCEADKLSFNSDPNHPVLRGDPPQEWGAMSLSSLFGLSKRQSDTGGVSGNSGGVNLKSTIGITVGCPTSKKVALIGVATDCSFVSSFNSTESARQNVINVVNTASDVYERTFNISLGLKNLTMSDASCPNSAPAAAPWNLPCSTSNITSRLDIFSTWRRSQTDTNAYWTLMSNCPTADEVGLSWLGQLCVTNVNGAADDVTGANIVIRTSTQWQVFAHESGHTFGAVHDCTSDTCAQGLDSTSQCCPLSSSTCNANSQYIMNPSAADGISQFSPCTVGNICSALGRNSVNSSCLVNNGGIVTITGSQCGNGIVESGEECDCGGTQGCGTDACCDGSTCKFKKGAVCDDMNEECCSNCRFAPSNKVCRPSTGPCDLVEKCDGTSGVCPTDQYLPNGQSCGNTTGLICASGQCTSRDLQCRELMGTLLNTNDTYACDSSSCSLVCASSQLPMNTCASMNQNFLDGTPCDGGGSCRNGQCVGSSVGNEIKSWIDDHKTLVIAVASALGGLFILMLLACVVRQCRNRRHPKRKSRGYMDRVPVFSTQHGQGFYTPGPYPPAYQPAHPPPPYQNNWSGVQYR</sequence>
<evidence type="ECO:0000256" key="7">
    <source>
        <dbReference type="SAM" id="SignalP"/>
    </source>
</evidence>
<evidence type="ECO:0000256" key="5">
    <source>
        <dbReference type="SAM" id="MobiDB-lite"/>
    </source>
</evidence>
<dbReference type="InterPro" id="IPR001762">
    <property type="entry name" value="Disintegrin_dom"/>
</dbReference>
<comment type="caution">
    <text evidence="10">The sequence shown here is derived from an EMBL/GenBank/DDBJ whole genome shotgun (WGS) entry which is preliminary data.</text>
</comment>
<evidence type="ECO:0000259" key="9">
    <source>
        <dbReference type="PROSITE" id="PS50215"/>
    </source>
</evidence>
<feature type="chain" id="PRO_5012104661" description="Disintegrin and metalloproteinase domain-containing protein B" evidence="7">
    <location>
        <begin position="24"/>
        <end position="778"/>
    </location>
</feature>
<dbReference type="InterPro" id="IPR001590">
    <property type="entry name" value="Peptidase_M12B"/>
</dbReference>
<dbReference type="CDD" id="cd04271">
    <property type="entry name" value="ZnMc_ADAM_fungal"/>
    <property type="match status" value="1"/>
</dbReference>
<dbReference type="SUPFAM" id="SSF57552">
    <property type="entry name" value="Blood coagulation inhibitor (disintegrin)"/>
    <property type="match status" value="1"/>
</dbReference>
<feature type="signal peptide" evidence="7">
    <location>
        <begin position="1"/>
        <end position="23"/>
    </location>
</feature>
<dbReference type="SUPFAM" id="SSF55486">
    <property type="entry name" value="Metalloproteases ('zincins'), catalytic domain"/>
    <property type="match status" value="1"/>
</dbReference>
<keyword evidence="4" id="KW-0479">Metal-binding</keyword>
<dbReference type="PANTHER" id="PTHR11905">
    <property type="entry name" value="ADAM A DISINTEGRIN AND METALLOPROTEASE DOMAIN"/>
    <property type="match status" value="1"/>
</dbReference>
<evidence type="ECO:0000259" key="8">
    <source>
        <dbReference type="PROSITE" id="PS50214"/>
    </source>
</evidence>
<dbReference type="SMART" id="SM00608">
    <property type="entry name" value="ACR"/>
    <property type="match status" value="1"/>
</dbReference>
<name>A0A232LVI5_9EURO</name>
<feature type="region of interest" description="Disordered" evidence="5">
    <location>
        <begin position="753"/>
        <end position="778"/>
    </location>
</feature>
<dbReference type="GO" id="GO:0004222">
    <property type="term" value="F:metalloendopeptidase activity"/>
    <property type="evidence" value="ECO:0007669"/>
    <property type="project" value="InterPro"/>
</dbReference>
<dbReference type="Pfam" id="PF00200">
    <property type="entry name" value="Disintegrin"/>
    <property type="match status" value="1"/>
</dbReference>
<feature type="binding site" evidence="4">
    <location>
        <position position="419"/>
    </location>
    <ligand>
        <name>Zn(2+)</name>
        <dbReference type="ChEBI" id="CHEBI:29105"/>
        <note>catalytic</note>
    </ligand>
</feature>
<dbReference type="PROSITE" id="PS50215">
    <property type="entry name" value="ADAM_MEPRO"/>
    <property type="match status" value="1"/>
</dbReference>
<dbReference type="SMART" id="SM00050">
    <property type="entry name" value="DISIN"/>
    <property type="match status" value="1"/>
</dbReference>
<feature type="transmembrane region" description="Helical" evidence="6">
    <location>
        <begin position="697"/>
        <end position="718"/>
    </location>
</feature>
<comment type="caution">
    <text evidence="4">Lacks conserved residue(s) required for the propagation of feature annotation.</text>
</comment>
<feature type="binding site" evidence="4">
    <location>
        <position position="429"/>
    </location>
    <ligand>
        <name>Zn(2+)</name>
        <dbReference type="ChEBI" id="CHEBI:29105"/>
        <note>catalytic</note>
    </ligand>
</feature>
<feature type="compositionally biased region" description="Pro residues" evidence="5">
    <location>
        <begin position="753"/>
        <end position="768"/>
    </location>
</feature>
<dbReference type="GO" id="GO:0046872">
    <property type="term" value="F:metal ion binding"/>
    <property type="evidence" value="ECO:0007669"/>
    <property type="project" value="UniProtKB-KW"/>
</dbReference>
<organism evidence="10 11">
    <name type="scientific">Elaphomyces granulatus</name>
    <dbReference type="NCBI Taxonomy" id="519963"/>
    <lineage>
        <taxon>Eukaryota</taxon>
        <taxon>Fungi</taxon>
        <taxon>Dikarya</taxon>
        <taxon>Ascomycota</taxon>
        <taxon>Pezizomycotina</taxon>
        <taxon>Eurotiomycetes</taxon>
        <taxon>Eurotiomycetidae</taxon>
        <taxon>Eurotiales</taxon>
        <taxon>Elaphomycetaceae</taxon>
        <taxon>Elaphomyces</taxon>
    </lineage>
</organism>
<accession>A0A232LVI5</accession>
<dbReference type="Gene3D" id="4.10.70.10">
    <property type="entry name" value="Disintegrin domain"/>
    <property type="match status" value="1"/>
</dbReference>
<evidence type="ECO:0000313" key="10">
    <source>
        <dbReference type="EMBL" id="OXV08165.1"/>
    </source>
</evidence>
<keyword evidence="6" id="KW-0812">Transmembrane</keyword>
<proteinExistence type="predicted"/>
<dbReference type="InterPro" id="IPR006586">
    <property type="entry name" value="ADAM_Cys-rich"/>
</dbReference>
<keyword evidence="1" id="KW-1015">Disulfide bond</keyword>
<evidence type="ECO:0000256" key="1">
    <source>
        <dbReference type="ARBA" id="ARBA00023157"/>
    </source>
</evidence>
<keyword evidence="6" id="KW-0472">Membrane</keyword>
<dbReference type="EMBL" id="NPHW01004283">
    <property type="protein sequence ID" value="OXV08165.1"/>
    <property type="molecule type" value="Genomic_DNA"/>
</dbReference>
<keyword evidence="7" id="KW-0732">Signal</keyword>
<dbReference type="Gene3D" id="3.40.390.10">
    <property type="entry name" value="Collagenase (Catalytic Domain)"/>
    <property type="match status" value="1"/>
</dbReference>
<evidence type="ECO:0000256" key="3">
    <source>
        <dbReference type="ARBA" id="ARBA00074021"/>
    </source>
</evidence>
<dbReference type="InterPro" id="IPR036436">
    <property type="entry name" value="Disintegrin_dom_sf"/>
</dbReference>
<feature type="active site" evidence="4">
    <location>
        <position position="420"/>
    </location>
</feature>
<feature type="domain" description="Peptidase M12B" evidence="9">
    <location>
        <begin position="271"/>
        <end position="481"/>
    </location>
</feature>
<dbReference type="FunFam" id="4.10.70.10:FF:000003">
    <property type="entry name" value="Disintegrin and metalloproteinase domain-containing protein 17"/>
    <property type="match status" value="1"/>
</dbReference>
<dbReference type="PANTHER" id="PTHR11905:SF159">
    <property type="entry name" value="ADAM METALLOPROTEASE"/>
    <property type="match status" value="1"/>
</dbReference>
<keyword evidence="4" id="KW-0862">Zinc</keyword>
<feature type="region of interest" description="Disordered" evidence="5">
    <location>
        <begin position="182"/>
        <end position="224"/>
    </location>
</feature>
<reference evidence="10 11" key="1">
    <citation type="journal article" date="2015" name="Environ. Microbiol.">
        <title>Metagenome sequence of Elaphomyces granulatus from sporocarp tissue reveals Ascomycota ectomycorrhizal fingerprints of genome expansion and a Proteobacteria-rich microbiome.</title>
        <authorList>
            <person name="Quandt C.A."/>
            <person name="Kohler A."/>
            <person name="Hesse C.N."/>
            <person name="Sharpton T.J."/>
            <person name="Martin F."/>
            <person name="Spatafora J.W."/>
        </authorList>
    </citation>
    <scope>NUCLEOTIDE SEQUENCE [LARGE SCALE GENOMIC DNA]</scope>
    <source>
        <strain evidence="10 11">OSC145934</strain>
    </source>
</reference>
<dbReference type="InterPro" id="IPR034028">
    <property type="entry name" value="ZnMc_ADAM_fungal"/>
</dbReference>
<evidence type="ECO:0000313" key="11">
    <source>
        <dbReference type="Proteomes" id="UP000243515"/>
    </source>
</evidence>
<dbReference type="Proteomes" id="UP000243515">
    <property type="component" value="Unassembled WGS sequence"/>
</dbReference>
<evidence type="ECO:0000256" key="4">
    <source>
        <dbReference type="PROSITE-ProRule" id="PRU00276"/>
    </source>
</evidence>
<feature type="binding site" evidence="4">
    <location>
        <position position="423"/>
    </location>
    <ligand>
        <name>Zn(2+)</name>
        <dbReference type="ChEBI" id="CHEBI:29105"/>
        <note>catalytic</note>
    </ligand>
</feature>
<dbReference type="InterPro" id="IPR024079">
    <property type="entry name" value="MetalloPept_cat_dom_sf"/>
</dbReference>
<dbReference type="PROSITE" id="PS50214">
    <property type="entry name" value="DISINTEGRIN_2"/>
    <property type="match status" value="1"/>
</dbReference>
<dbReference type="Gene3D" id="3.40.1620.60">
    <property type="match status" value="1"/>
</dbReference>
<feature type="domain" description="Disintegrin" evidence="8">
    <location>
        <begin position="506"/>
        <end position="595"/>
    </location>
</feature>
<keyword evidence="11" id="KW-1185">Reference proteome</keyword>
<dbReference type="Pfam" id="PF13688">
    <property type="entry name" value="Reprolysin_5"/>
    <property type="match status" value="1"/>
</dbReference>
<dbReference type="AlphaFoldDB" id="A0A232LVI5"/>